<dbReference type="Proteomes" id="UP001370490">
    <property type="component" value="Unassembled WGS sequence"/>
</dbReference>
<sequence>MMSQAVSAEIQESQNLIVTSIREKLQNLRPLSSACCIYRVPYKLRRTNEDAYVPRIVSIGPFHHGEQNLQAMEAQKLRYLRKFLKLVEAEVSLEDCIRAILSRVERIRDSYAESFDMSNENFVQMILVDSAFIIELFLLDSRYDSIDQIDPICRKPWLIDDVGRDLKLLENQLPFFILEELFNLAFGSRKNIADSFLKLSYSFFEGRENTNNFLQYMSNSEVKHFVDMLRYNYIASAPKRNSKQHEKVKFPLSATDLSKAGISFRKGKSRCLFRITFSDIELEIPSLKLEDGTESLFRNIIAFEQCYYQNNSYLTDYVHFLACLIRSSEDVELLARKRIIENQLGSHYEVVTLIQNLRKETKLWGGKFYFASLCNGLPAHCTGPEFMLNVVGSVVDIASNIIDAVGG</sequence>
<reference evidence="1 2" key="1">
    <citation type="submission" date="2023-12" db="EMBL/GenBank/DDBJ databases">
        <title>A high-quality genome assembly for Dillenia turbinata (Dilleniales).</title>
        <authorList>
            <person name="Chanderbali A."/>
        </authorList>
    </citation>
    <scope>NUCLEOTIDE SEQUENCE [LARGE SCALE GENOMIC DNA]</scope>
    <source>
        <strain evidence="1">LSX21</strain>
        <tissue evidence="1">Leaf</tissue>
    </source>
</reference>
<evidence type="ECO:0000313" key="2">
    <source>
        <dbReference type="Proteomes" id="UP001370490"/>
    </source>
</evidence>
<evidence type="ECO:0000313" key="1">
    <source>
        <dbReference type="EMBL" id="KAK6912623.1"/>
    </source>
</evidence>
<dbReference type="InterPro" id="IPR004158">
    <property type="entry name" value="DUF247_pln"/>
</dbReference>
<comment type="caution">
    <text evidence="1">The sequence shown here is derived from an EMBL/GenBank/DDBJ whole genome shotgun (WGS) entry which is preliminary data.</text>
</comment>
<gene>
    <name evidence="1" type="ORF">RJ641_022224</name>
</gene>
<dbReference type="EMBL" id="JBAMMX010000027">
    <property type="protein sequence ID" value="KAK6912623.1"/>
    <property type="molecule type" value="Genomic_DNA"/>
</dbReference>
<keyword evidence="2" id="KW-1185">Reference proteome</keyword>
<protein>
    <submittedName>
        <fullName evidence="1">Uncharacterized protein</fullName>
    </submittedName>
</protein>
<proteinExistence type="predicted"/>
<dbReference type="AlphaFoldDB" id="A0AAN8U934"/>
<organism evidence="1 2">
    <name type="scientific">Dillenia turbinata</name>
    <dbReference type="NCBI Taxonomy" id="194707"/>
    <lineage>
        <taxon>Eukaryota</taxon>
        <taxon>Viridiplantae</taxon>
        <taxon>Streptophyta</taxon>
        <taxon>Embryophyta</taxon>
        <taxon>Tracheophyta</taxon>
        <taxon>Spermatophyta</taxon>
        <taxon>Magnoliopsida</taxon>
        <taxon>eudicotyledons</taxon>
        <taxon>Gunneridae</taxon>
        <taxon>Pentapetalae</taxon>
        <taxon>Dilleniales</taxon>
        <taxon>Dilleniaceae</taxon>
        <taxon>Dillenia</taxon>
    </lineage>
</organism>
<dbReference type="PANTHER" id="PTHR31170">
    <property type="entry name" value="BNAC04G53230D PROTEIN"/>
    <property type="match status" value="1"/>
</dbReference>
<dbReference type="Pfam" id="PF03140">
    <property type="entry name" value="DUF247"/>
    <property type="match status" value="1"/>
</dbReference>
<dbReference type="PANTHER" id="PTHR31170:SF25">
    <property type="entry name" value="BNAA09G04570D PROTEIN"/>
    <property type="match status" value="1"/>
</dbReference>
<accession>A0AAN8U934</accession>
<name>A0AAN8U934_9MAGN</name>